<evidence type="ECO:0000256" key="5">
    <source>
        <dbReference type="ARBA" id="ARBA00023163"/>
    </source>
</evidence>
<evidence type="ECO:0000256" key="2">
    <source>
        <dbReference type="ARBA" id="ARBA00011344"/>
    </source>
</evidence>
<dbReference type="AlphaFoldDB" id="A0A1D8FXG5"/>
<dbReference type="GO" id="GO:0016987">
    <property type="term" value="F:sigma factor activity"/>
    <property type="evidence" value="ECO:0007669"/>
    <property type="project" value="UniProtKB-KW"/>
</dbReference>
<reference evidence="9 10" key="1">
    <citation type="submission" date="2016-09" db="EMBL/GenBank/DDBJ databases">
        <title>Streptomyces rubrolavendulae MJM4426 Genome sequencing and assembly.</title>
        <authorList>
            <person name="Kim J.-G."/>
        </authorList>
    </citation>
    <scope>NUCLEOTIDE SEQUENCE [LARGE SCALE GENOMIC DNA]</scope>
    <source>
        <strain evidence="9 10">MJM4426</strain>
    </source>
</reference>
<dbReference type="Proteomes" id="UP000095349">
    <property type="component" value="Chromosome"/>
</dbReference>
<dbReference type="EMBL" id="CP017316">
    <property type="protein sequence ID" value="AOT57900.1"/>
    <property type="molecule type" value="Genomic_DNA"/>
</dbReference>
<dbReference type="STRING" id="285473.A4G23_00696"/>
<feature type="domain" description="SnoaL-like" evidence="8">
    <location>
        <begin position="181"/>
        <end position="276"/>
    </location>
</feature>
<protein>
    <submittedName>
        <fullName evidence="9">ECF RNA polymerase sigma factor SigJ</fullName>
    </submittedName>
</protein>
<dbReference type="InterPro" id="IPR014284">
    <property type="entry name" value="RNA_pol_sigma-70_dom"/>
</dbReference>
<keyword evidence="5" id="KW-0804">Transcription</keyword>
<evidence type="ECO:0000256" key="1">
    <source>
        <dbReference type="ARBA" id="ARBA00010641"/>
    </source>
</evidence>
<evidence type="ECO:0000259" key="6">
    <source>
        <dbReference type="Pfam" id="PF04542"/>
    </source>
</evidence>
<keyword evidence="4" id="KW-0731">Sigma factor</keyword>
<feature type="domain" description="RNA polymerase sigma factor 70 region 4 type 2" evidence="7">
    <location>
        <begin position="110"/>
        <end position="161"/>
    </location>
</feature>
<dbReference type="InterPro" id="IPR013324">
    <property type="entry name" value="RNA_pol_sigma_r3/r4-like"/>
</dbReference>
<dbReference type="Pfam" id="PF12680">
    <property type="entry name" value="SnoaL_2"/>
    <property type="match status" value="1"/>
</dbReference>
<dbReference type="InterPro" id="IPR013249">
    <property type="entry name" value="RNA_pol_sigma70_r4_t2"/>
</dbReference>
<dbReference type="InterPro" id="IPR037401">
    <property type="entry name" value="SnoaL-like"/>
</dbReference>
<dbReference type="InterPro" id="IPR032710">
    <property type="entry name" value="NTF2-like_dom_sf"/>
</dbReference>
<dbReference type="KEGG" id="srn:A4G23_00696"/>
<evidence type="ECO:0000259" key="7">
    <source>
        <dbReference type="Pfam" id="PF08281"/>
    </source>
</evidence>
<dbReference type="Gene3D" id="1.10.10.10">
    <property type="entry name" value="Winged helix-like DNA-binding domain superfamily/Winged helix DNA-binding domain"/>
    <property type="match status" value="1"/>
</dbReference>
<evidence type="ECO:0000259" key="8">
    <source>
        <dbReference type="Pfam" id="PF12680"/>
    </source>
</evidence>
<dbReference type="SUPFAM" id="SSF88946">
    <property type="entry name" value="Sigma2 domain of RNA polymerase sigma factors"/>
    <property type="match status" value="1"/>
</dbReference>
<sequence>MSAVTKSAEEFESHRPRLFGLAYRMLGSAAEAEDVVQDAYLRWSGADPDRVERPGAWLATVVTRLCLNRLTSARARREEYPGPWLPEPLVTDDAALGPPESAERREAVSMALLVLLERLTPAERAVYVLREAFAYSHREIAGAVGVSEANSRQLHRRASARVASAGPLSGPRDERRHRELVDAFAAAARDGDLAALEKVLADDVTWVGDGGGVVRSGLRPLVGRAKVLRFLAGVLPRRQGGVRFERAEVNGAAALVAWSGPALVTVASFTVRDGLVATVHSTVNPDKLAYAERQLSHPGGLAGSHR</sequence>
<dbReference type="NCBIfam" id="TIGR02957">
    <property type="entry name" value="SigX4"/>
    <property type="match status" value="1"/>
</dbReference>
<dbReference type="InterPro" id="IPR052704">
    <property type="entry name" value="ECF_Sigma-70_Domain"/>
</dbReference>
<dbReference type="InterPro" id="IPR014303">
    <property type="entry name" value="RNA_pol_sigma-70_ECF"/>
</dbReference>
<dbReference type="GO" id="GO:0006352">
    <property type="term" value="P:DNA-templated transcription initiation"/>
    <property type="evidence" value="ECO:0007669"/>
    <property type="project" value="InterPro"/>
</dbReference>
<dbReference type="PANTHER" id="PTHR30173">
    <property type="entry name" value="SIGMA 19 FACTOR"/>
    <property type="match status" value="1"/>
</dbReference>
<comment type="similarity">
    <text evidence="1">Belongs to the sigma-70 factor family. ECF subfamily.</text>
</comment>
<dbReference type="GO" id="GO:0003677">
    <property type="term" value="F:DNA binding"/>
    <property type="evidence" value="ECO:0007669"/>
    <property type="project" value="InterPro"/>
</dbReference>
<feature type="domain" description="RNA polymerase sigma-70 region 2" evidence="6">
    <location>
        <begin position="11"/>
        <end position="74"/>
    </location>
</feature>
<dbReference type="PATRIC" id="fig|285473.5.peg.738"/>
<dbReference type="PANTHER" id="PTHR30173:SF36">
    <property type="entry name" value="ECF RNA POLYMERASE SIGMA FACTOR SIGJ"/>
    <property type="match status" value="1"/>
</dbReference>
<dbReference type="Gene3D" id="3.10.450.50">
    <property type="match status" value="1"/>
</dbReference>
<dbReference type="GeneID" id="91402144"/>
<evidence type="ECO:0000256" key="3">
    <source>
        <dbReference type="ARBA" id="ARBA00023015"/>
    </source>
</evidence>
<keyword evidence="3" id="KW-0805">Transcription regulation</keyword>
<dbReference type="RefSeq" id="WP_196786100.1">
    <property type="nucleotide sequence ID" value="NZ_CP017316.1"/>
</dbReference>
<dbReference type="SUPFAM" id="SSF88659">
    <property type="entry name" value="Sigma3 and sigma4 domains of RNA polymerase sigma factors"/>
    <property type="match status" value="1"/>
</dbReference>
<organism evidence="9 10">
    <name type="scientific">Streptomyces rubrolavendulae</name>
    <dbReference type="NCBI Taxonomy" id="285473"/>
    <lineage>
        <taxon>Bacteria</taxon>
        <taxon>Bacillati</taxon>
        <taxon>Actinomycetota</taxon>
        <taxon>Actinomycetes</taxon>
        <taxon>Kitasatosporales</taxon>
        <taxon>Streptomycetaceae</taxon>
        <taxon>Streptomyces</taxon>
    </lineage>
</organism>
<name>A0A1D8FXG5_9ACTN</name>
<comment type="subunit">
    <text evidence="2">Interacts transiently with the RNA polymerase catalytic core formed by RpoA, RpoB, RpoC and RpoZ (2 alpha, 1 beta, 1 beta' and 1 omega subunit) to form the RNA polymerase holoenzyme that can initiate transcription.</text>
</comment>
<dbReference type="NCBIfam" id="NF007214">
    <property type="entry name" value="PRK09636.1"/>
    <property type="match status" value="1"/>
</dbReference>
<dbReference type="InterPro" id="IPR013325">
    <property type="entry name" value="RNA_pol_sigma_r2"/>
</dbReference>
<dbReference type="Pfam" id="PF04542">
    <property type="entry name" value="Sigma70_r2"/>
    <property type="match status" value="1"/>
</dbReference>
<dbReference type="NCBIfam" id="TIGR02937">
    <property type="entry name" value="sigma70-ECF"/>
    <property type="match status" value="1"/>
</dbReference>
<dbReference type="Gene3D" id="1.10.1740.10">
    <property type="match status" value="1"/>
</dbReference>
<proteinExistence type="inferred from homology"/>
<evidence type="ECO:0000256" key="4">
    <source>
        <dbReference type="ARBA" id="ARBA00023082"/>
    </source>
</evidence>
<keyword evidence="10" id="KW-1185">Reference proteome</keyword>
<evidence type="ECO:0000313" key="10">
    <source>
        <dbReference type="Proteomes" id="UP000095349"/>
    </source>
</evidence>
<accession>A0A1D8FXG5</accession>
<gene>
    <name evidence="9" type="primary">sigJ_1</name>
    <name evidence="9" type="ORF">A4G23_00696</name>
</gene>
<dbReference type="SUPFAM" id="SSF54427">
    <property type="entry name" value="NTF2-like"/>
    <property type="match status" value="1"/>
</dbReference>
<dbReference type="InterPro" id="IPR036388">
    <property type="entry name" value="WH-like_DNA-bd_sf"/>
</dbReference>
<dbReference type="Pfam" id="PF08281">
    <property type="entry name" value="Sigma70_r4_2"/>
    <property type="match status" value="1"/>
</dbReference>
<dbReference type="InterPro" id="IPR007627">
    <property type="entry name" value="RNA_pol_sigma70_r2"/>
</dbReference>
<evidence type="ECO:0000313" key="9">
    <source>
        <dbReference type="EMBL" id="AOT57900.1"/>
    </source>
</evidence>